<sequence>MKREPIRIMIQGTRVGIGKSLITIGLARLLNRAGYRTQVFKAQAMDNKKYQLSSGGFIPPSMACAAQGTGHTPIYLKPLTNVGPAVDNFSLDQQYEVYVMSKYLGVQGINEYLSY</sequence>
<dbReference type="EMBL" id="FMIK01000022">
    <property type="protein sequence ID" value="SCL90316.1"/>
    <property type="molecule type" value="Genomic_DNA"/>
</dbReference>
<dbReference type="InterPro" id="IPR002586">
    <property type="entry name" value="CobQ/CobB/MinD/ParA_Nub-bd_dom"/>
</dbReference>
<gene>
    <name evidence="2" type="ORF">BCB44BAC_01705</name>
</gene>
<organism evidence="2 3">
    <name type="scientific">Bacillus cytotoxicus</name>
    <dbReference type="NCBI Taxonomy" id="580165"/>
    <lineage>
        <taxon>Bacteria</taxon>
        <taxon>Bacillati</taxon>
        <taxon>Bacillota</taxon>
        <taxon>Bacilli</taxon>
        <taxon>Bacillales</taxon>
        <taxon>Bacillaceae</taxon>
        <taxon>Bacillus</taxon>
        <taxon>Bacillus cereus group</taxon>
    </lineage>
</organism>
<feature type="domain" description="CobQ/CobB/MinD/ParA nucleotide binding" evidence="1">
    <location>
        <begin position="8"/>
        <end position="49"/>
    </location>
</feature>
<comment type="caution">
    <text evidence="2">The sequence shown here is derived from an EMBL/GenBank/DDBJ whole genome shotgun (WGS) entry which is preliminary data.</text>
</comment>
<dbReference type="Proteomes" id="UP000242164">
    <property type="component" value="Unassembled WGS sequence"/>
</dbReference>
<reference evidence="2 3" key="1">
    <citation type="submission" date="2016-08" db="EMBL/GenBank/DDBJ databases">
        <authorList>
            <person name="Loux V."/>
            <person name="Rue O."/>
        </authorList>
    </citation>
    <scope>NUCLEOTIDE SEQUENCE [LARGE SCALE GENOMIC DNA]</scope>
    <source>
        <strain evidence="2 3">AFSSA_08CEB44bac</strain>
    </source>
</reference>
<dbReference type="SUPFAM" id="SSF52540">
    <property type="entry name" value="P-loop containing nucleoside triphosphate hydrolases"/>
    <property type="match status" value="1"/>
</dbReference>
<dbReference type="Pfam" id="PF01656">
    <property type="entry name" value="CbiA"/>
    <property type="match status" value="1"/>
</dbReference>
<protein>
    <recommendedName>
        <fullName evidence="1">CobQ/CobB/MinD/ParA nucleotide binding domain-containing protein</fullName>
    </recommendedName>
</protein>
<evidence type="ECO:0000313" key="2">
    <source>
        <dbReference type="EMBL" id="SCL90316.1"/>
    </source>
</evidence>
<evidence type="ECO:0000259" key="1">
    <source>
        <dbReference type="Pfam" id="PF01656"/>
    </source>
</evidence>
<proteinExistence type="predicted"/>
<dbReference type="AlphaFoldDB" id="A0AAX2CFQ3"/>
<dbReference type="Gene3D" id="3.40.50.300">
    <property type="entry name" value="P-loop containing nucleotide triphosphate hydrolases"/>
    <property type="match status" value="1"/>
</dbReference>
<name>A0AAX2CFQ3_9BACI</name>
<accession>A0AAX2CFQ3</accession>
<dbReference type="RefSeq" id="WP_087098502.1">
    <property type="nucleotide sequence ID" value="NZ_CP066179.1"/>
</dbReference>
<dbReference type="InterPro" id="IPR027417">
    <property type="entry name" value="P-loop_NTPase"/>
</dbReference>
<evidence type="ECO:0000313" key="3">
    <source>
        <dbReference type="Proteomes" id="UP000242164"/>
    </source>
</evidence>